<evidence type="ECO:0000313" key="4">
    <source>
        <dbReference type="Proteomes" id="UP001358586"/>
    </source>
</evidence>
<dbReference type="InterPro" id="IPR012675">
    <property type="entry name" value="Beta-grasp_dom_sf"/>
</dbReference>
<comment type="caution">
    <text evidence="3">The sequence shown here is derived from an EMBL/GenBank/DDBJ whole genome shotgun (WGS) entry which is preliminary data.</text>
</comment>
<accession>A0ABR0QMK2</accession>
<proteinExistence type="predicted"/>
<evidence type="ECO:0008006" key="5">
    <source>
        <dbReference type="Google" id="ProtNLM"/>
    </source>
</evidence>
<dbReference type="Pfam" id="PF03450">
    <property type="entry name" value="CO_deh_flav_C"/>
    <property type="match status" value="1"/>
</dbReference>
<dbReference type="InterPro" id="IPR002888">
    <property type="entry name" value="2Fe-2S-bd"/>
</dbReference>
<evidence type="ECO:0000259" key="2">
    <source>
        <dbReference type="Pfam" id="PF03450"/>
    </source>
</evidence>
<dbReference type="PANTHER" id="PTHR45444:SF3">
    <property type="entry name" value="XANTHINE DEHYDROGENASE"/>
    <property type="match status" value="1"/>
</dbReference>
<evidence type="ECO:0000313" key="3">
    <source>
        <dbReference type="EMBL" id="KAK5840555.1"/>
    </source>
</evidence>
<dbReference type="InterPro" id="IPR005107">
    <property type="entry name" value="CO_DH_flav_C"/>
</dbReference>
<protein>
    <recommendedName>
        <fullName evidence="5">FAD-binding PCMH-type domain-containing protein</fullName>
    </recommendedName>
</protein>
<dbReference type="EMBL" id="JARKNE010000003">
    <property type="protein sequence ID" value="KAK5840555.1"/>
    <property type="molecule type" value="Genomic_DNA"/>
</dbReference>
<name>A0ABR0QMK2_GOSAR</name>
<dbReference type="SUPFAM" id="SSF50985">
    <property type="entry name" value="RCC1/BLIP-II"/>
    <property type="match status" value="1"/>
</dbReference>
<dbReference type="Proteomes" id="UP001358586">
    <property type="component" value="Chromosome 3"/>
</dbReference>
<dbReference type="SUPFAM" id="SSF55447">
    <property type="entry name" value="CO dehydrogenase flavoprotein C-terminal domain-like"/>
    <property type="match status" value="1"/>
</dbReference>
<dbReference type="SUPFAM" id="SSF47741">
    <property type="entry name" value="CO dehydrogenase ISP C-domain like"/>
    <property type="match status" value="1"/>
</dbReference>
<keyword evidence="4" id="KW-1185">Reference proteome</keyword>
<feature type="domain" description="CO dehydrogenase flavoprotein C-terminal" evidence="2">
    <location>
        <begin position="129"/>
        <end position="180"/>
    </location>
</feature>
<dbReference type="Gene3D" id="2.130.10.30">
    <property type="entry name" value="Regulator of chromosome condensation 1/beta-lactamase-inhibitor protein II"/>
    <property type="match status" value="1"/>
</dbReference>
<dbReference type="InterPro" id="IPR009091">
    <property type="entry name" value="RCC1/BLIP-II"/>
</dbReference>
<dbReference type="InterPro" id="IPR036884">
    <property type="entry name" value="2Fe-2S-bd_dom_sf"/>
</dbReference>
<dbReference type="PANTHER" id="PTHR45444">
    <property type="entry name" value="XANTHINE DEHYDROGENASE"/>
    <property type="match status" value="1"/>
</dbReference>
<dbReference type="Pfam" id="PF01799">
    <property type="entry name" value="Fer2_2"/>
    <property type="match status" value="1"/>
</dbReference>
<sequence length="348" mass="37804">MHNLYKTNALKTYFRHYAVNACLAPLYSVEGMDVIIVEGVGNHKCGLHPIQKSLARSHGSQCGFCTPGFIMSLYALLRSSEKPPTEEQIEESLVGNLCRCTGYRPIVVLMSILLSIFLPWTRPFEYVKEFKQAHRRDDDIAIANAGMCVCLQEKSEEWVISDASVAYGGVAPLSLCAIKTLYCVISIFSLVWDEWHIVHTEAAKAVHKPTKVECLSGLTIKLAALGSEHTVAVTDGGEALSWGAVAFGRLGHGLESSIFGFLTSNSVKVHHCVIAQQGVGFNDCLQGLDFVGSSVILSPLIETESSYPVYFAFENDEIDTVLADIKKNDAIGQPATATTGGSVHSFLA</sequence>
<dbReference type="InterPro" id="IPR016208">
    <property type="entry name" value="Ald_Oxase/xanthine_DH-like"/>
</dbReference>
<dbReference type="Gene3D" id="3.30.390.50">
    <property type="entry name" value="CO dehydrogenase flavoprotein, C-terminal domain"/>
    <property type="match status" value="1"/>
</dbReference>
<evidence type="ECO:0000259" key="1">
    <source>
        <dbReference type="Pfam" id="PF01799"/>
    </source>
</evidence>
<reference evidence="3 4" key="1">
    <citation type="submission" date="2023-03" db="EMBL/GenBank/DDBJ databases">
        <title>WGS of Gossypium arboreum.</title>
        <authorList>
            <person name="Yu D."/>
        </authorList>
    </citation>
    <scope>NUCLEOTIDE SEQUENCE [LARGE SCALE GENOMIC DNA]</scope>
    <source>
        <tissue evidence="3">Leaf</tissue>
    </source>
</reference>
<gene>
    <name evidence="3" type="ORF">PVK06_009457</name>
</gene>
<dbReference type="Gene3D" id="1.10.150.120">
    <property type="entry name" value="[2Fe-2S]-binding domain"/>
    <property type="match status" value="1"/>
</dbReference>
<organism evidence="3 4">
    <name type="scientific">Gossypium arboreum</name>
    <name type="common">Tree cotton</name>
    <name type="synonym">Gossypium nanking</name>
    <dbReference type="NCBI Taxonomy" id="29729"/>
    <lineage>
        <taxon>Eukaryota</taxon>
        <taxon>Viridiplantae</taxon>
        <taxon>Streptophyta</taxon>
        <taxon>Embryophyta</taxon>
        <taxon>Tracheophyta</taxon>
        <taxon>Spermatophyta</taxon>
        <taxon>Magnoliopsida</taxon>
        <taxon>eudicotyledons</taxon>
        <taxon>Gunneridae</taxon>
        <taxon>Pentapetalae</taxon>
        <taxon>rosids</taxon>
        <taxon>malvids</taxon>
        <taxon>Malvales</taxon>
        <taxon>Malvaceae</taxon>
        <taxon>Malvoideae</taxon>
        <taxon>Gossypium</taxon>
    </lineage>
</organism>
<dbReference type="Gene3D" id="3.10.20.30">
    <property type="match status" value="1"/>
</dbReference>
<feature type="domain" description="[2Fe-2S]-binding" evidence="1">
    <location>
        <begin position="37"/>
        <end position="107"/>
    </location>
</feature>
<dbReference type="InterPro" id="IPR036683">
    <property type="entry name" value="CO_DH_flav_C_dom_sf"/>
</dbReference>